<keyword evidence="3" id="KW-1185">Reference proteome</keyword>
<gene>
    <name evidence="2" type="ORF">SAMN05444420_103176</name>
</gene>
<evidence type="ECO:0000259" key="1">
    <source>
        <dbReference type="Pfam" id="PF12867"/>
    </source>
</evidence>
<dbReference type="EMBL" id="FNND01000003">
    <property type="protein sequence ID" value="SDW67470.1"/>
    <property type="molecule type" value="Genomic_DNA"/>
</dbReference>
<dbReference type="Gene3D" id="1.20.120.450">
    <property type="entry name" value="dinb family like domain"/>
    <property type="match status" value="1"/>
</dbReference>
<feature type="domain" description="DinB-like" evidence="1">
    <location>
        <begin position="10"/>
        <end position="147"/>
    </location>
</feature>
<name>A0A1H2VGW2_9FLAO</name>
<sequence length="154" mass="17625">MTKAFNLHKAIRARLLRFLDEATPEQLALIPEGFHNNILWNIAHCVVTQQLLCYKLAGVQPHVSEELINTYKKGTYPDGHIPSQEEIATLRQLLTSTHDQIIEDYQKGVFAGKDYPVYETSFGYTLHNVEEAILFNNTHEGMHIGTILALRYFL</sequence>
<dbReference type="Pfam" id="PF12867">
    <property type="entry name" value="DinB_2"/>
    <property type="match status" value="1"/>
</dbReference>
<dbReference type="GeneID" id="85016891"/>
<organism evidence="2 3">
    <name type="scientific">Capnocytophaga granulosa</name>
    <dbReference type="NCBI Taxonomy" id="45242"/>
    <lineage>
        <taxon>Bacteria</taxon>
        <taxon>Pseudomonadati</taxon>
        <taxon>Bacteroidota</taxon>
        <taxon>Flavobacteriia</taxon>
        <taxon>Flavobacteriales</taxon>
        <taxon>Flavobacteriaceae</taxon>
        <taxon>Capnocytophaga</taxon>
    </lineage>
</organism>
<comment type="caution">
    <text evidence="2">The sequence shown here is derived from an EMBL/GenBank/DDBJ whole genome shotgun (WGS) entry which is preliminary data.</text>
</comment>
<evidence type="ECO:0000313" key="3">
    <source>
        <dbReference type="Proteomes" id="UP000182771"/>
    </source>
</evidence>
<dbReference type="AlphaFoldDB" id="A0A1H2VGW2"/>
<reference evidence="2 3" key="1">
    <citation type="submission" date="2016-10" db="EMBL/GenBank/DDBJ databases">
        <authorList>
            <person name="Varghese N."/>
            <person name="Submissions S."/>
        </authorList>
    </citation>
    <scope>NUCLEOTIDE SEQUENCE [LARGE SCALE GENOMIC DNA]</scope>
    <source>
        <strain evidence="2 3">DSM 11449</strain>
    </source>
</reference>
<dbReference type="OrthoDB" id="4295522at2"/>
<dbReference type="Proteomes" id="UP000182771">
    <property type="component" value="Unassembled WGS sequence"/>
</dbReference>
<dbReference type="RefSeq" id="WP_016420532.1">
    <property type="nucleotide sequence ID" value="NZ_CAUVDM010000042.1"/>
</dbReference>
<accession>A0A1H2VGW2</accession>
<evidence type="ECO:0000313" key="2">
    <source>
        <dbReference type="EMBL" id="SDW67470.1"/>
    </source>
</evidence>
<protein>
    <submittedName>
        <fullName evidence="2">DinB superfamily protein</fullName>
    </submittedName>
</protein>
<proteinExistence type="predicted"/>
<dbReference type="InterPro" id="IPR034660">
    <property type="entry name" value="DinB/YfiT-like"/>
</dbReference>
<dbReference type="InterPro" id="IPR024775">
    <property type="entry name" value="DinB-like"/>
</dbReference>
<dbReference type="SUPFAM" id="SSF109854">
    <property type="entry name" value="DinB/YfiT-like putative metalloenzymes"/>
    <property type="match status" value="1"/>
</dbReference>